<sequence>MLDGHIHILDGCQDREKFLDKLYQAEMQGGLLISRPPASFATIAPAAPAAERLENLLYWCEAGPDLYPFYWIDPLEEDALTQVEMASQSGVMGFKVICDRYYAGDTRVLPIFQAIAALDRPILFHSGILWDGKPSSQYNRPLAFESLLQVQGLCFALAHVAWPWCDELIAMYGKFLNAQVGNPELMVEMFIDLTPGTPPIYRRQALVNLFSVGYDVQHNAIFGSDCNANEYNTAWTQQWIEHDHAIFKELDLSEDVIANIYTENLKRFVGISTRKIERELPKPGE</sequence>
<dbReference type="SUPFAM" id="SSF51556">
    <property type="entry name" value="Metallo-dependent hydrolases"/>
    <property type="match status" value="1"/>
</dbReference>
<accession>A0A081C186</accession>
<evidence type="ECO:0000259" key="1">
    <source>
        <dbReference type="Pfam" id="PF04909"/>
    </source>
</evidence>
<dbReference type="eggNOG" id="COG2159">
    <property type="taxonomic scope" value="Bacteria"/>
</dbReference>
<dbReference type="Gene3D" id="3.20.20.140">
    <property type="entry name" value="Metal-dependent hydrolases"/>
    <property type="match status" value="1"/>
</dbReference>
<keyword evidence="3" id="KW-1185">Reference proteome</keyword>
<dbReference type="EMBL" id="DF820467">
    <property type="protein sequence ID" value="GAK58341.1"/>
    <property type="molecule type" value="Genomic_DNA"/>
</dbReference>
<dbReference type="InterPro" id="IPR006680">
    <property type="entry name" value="Amidohydro-rel"/>
</dbReference>
<dbReference type="HOGENOM" id="CLU_975427_0_0_0"/>
<dbReference type="GO" id="GO:0016787">
    <property type="term" value="F:hydrolase activity"/>
    <property type="evidence" value="ECO:0007669"/>
    <property type="project" value="UniProtKB-KW"/>
</dbReference>
<dbReference type="STRING" id="1499967.U27_05315"/>
<dbReference type="AlphaFoldDB" id="A0A081C186"/>
<reference evidence="2" key="1">
    <citation type="journal article" date="2015" name="PeerJ">
        <title>First genomic representation of candidate bacterial phylum KSB3 points to enhanced environmental sensing as a trigger of wastewater bulking.</title>
        <authorList>
            <person name="Sekiguchi Y."/>
            <person name="Ohashi A."/>
            <person name="Parks D.H."/>
            <person name="Yamauchi T."/>
            <person name="Tyson G.W."/>
            <person name="Hugenholtz P."/>
        </authorList>
    </citation>
    <scope>NUCLEOTIDE SEQUENCE [LARGE SCALE GENOMIC DNA]</scope>
</reference>
<evidence type="ECO:0000313" key="2">
    <source>
        <dbReference type="EMBL" id="GAK58341.1"/>
    </source>
</evidence>
<keyword evidence="2" id="KW-0378">Hydrolase</keyword>
<gene>
    <name evidence="2" type="ORF">U27_05315</name>
</gene>
<name>A0A081C186_VECG1</name>
<dbReference type="InterPro" id="IPR032466">
    <property type="entry name" value="Metal_Hydrolase"/>
</dbReference>
<evidence type="ECO:0000313" key="3">
    <source>
        <dbReference type="Proteomes" id="UP000030661"/>
    </source>
</evidence>
<dbReference type="Pfam" id="PF04909">
    <property type="entry name" value="Amidohydro_2"/>
    <property type="match status" value="1"/>
</dbReference>
<protein>
    <submittedName>
        <fullName evidence="2">Amidohydrolase 2</fullName>
    </submittedName>
</protein>
<feature type="domain" description="Amidohydrolase-related" evidence="1">
    <location>
        <begin position="38"/>
        <end position="270"/>
    </location>
</feature>
<proteinExistence type="predicted"/>
<organism evidence="2">
    <name type="scientific">Vecturithrix granuli</name>
    <dbReference type="NCBI Taxonomy" id="1499967"/>
    <lineage>
        <taxon>Bacteria</taxon>
        <taxon>Candidatus Moduliflexota</taxon>
        <taxon>Candidatus Vecturitrichia</taxon>
        <taxon>Candidatus Vecturitrichales</taxon>
        <taxon>Candidatus Vecturitrichaceae</taxon>
        <taxon>Candidatus Vecturithrix</taxon>
    </lineage>
</organism>
<dbReference type="Proteomes" id="UP000030661">
    <property type="component" value="Unassembled WGS sequence"/>
</dbReference>